<evidence type="ECO:0000313" key="1">
    <source>
        <dbReference type="EMBL" id="KHN86675.1"/>
    </source>
</evidence>
<organism evidence="1 2">
    <name type="scientific">Toxocara canis</name>
    <name type="common">Canine roundworm</name>
    <dbReference type="NCBI Taxonomy" id="6265"/>
    <lineage>
        <taxon>Eukaryota</taxon>
        <taxon>Metazoa</taxon>
        <taxon>Ecdysozoa</taxon>
        <taxon>Nematoda</taxon>
        <taxon>Chromadorea</taxon>
        <taxon>Rhabditida</taxon>
        <taxon>Spirurina</taxon>
        <taxon>Ascaridomorpha</taxon>
        <taxon>Ascaridoidea</taxon>
        <taxon>Toxocaridae</taxon>
        <taxon>Toxocara</taxon>
    </lineage>
</organism>
<comment type="caution">
    <text evidence="1">The sequence shown here is derived from an EMBL/GenBank/DDBJ whole genome shotgun (WGS) entry which is preliminary data.</text>
</comment>
<proteinExistence type="predicted"/>
<sequence>MTGASSNEGCDQNKRVKAFMSGDILTVIQETDKNTISFFRVLVKVSLERATEPLLLDFTDASFSKFQSSIVGGTFDQAFVKGDSLLFVGRSEASATACILPYDMGELTGQRRVYEVVNMFKDSVSFFNPRFMCGSYNMCTKATESLLLDFTDASFSKFQSSVAGGTFDQAFVKGDSLLFIGRSEASATACILPYDMGELTGQKRVYEVVNMFKDSVNQRDCGMASCVYPGG</sequence>
<reference evidence="1 2" key="1">
    <citation type="submission" date="2014-11" db="EMBL/GenBank/DDBJ databases">
        <title>Genetic blueprint of the zoonotic pathogen Toxocara canis.</title>
        <authorList>
            <person name="Zhu X.-Q."/>
            <person name="Korhonen P.K."/>
            <person name="Cai H."/>
            <person name="Young N.D."/>
            <person name="Nejsum P."/>
            <person name="von Samson-Himmelstjerna G."/>
            <person name="Boag P.R."/>
            <person name="Tan P."/>
            <person name="Li Q."/>
            <person name="Min J."/>
            <person name="Yang Y."/>
            <person name="Wang X."/>
            <person name="Fang X."/>
            <person name="Hall R.S."/>
            <person name="Hofmann A."/>
            <person name="Sternberg P.W."/>
            <person name="Jex A.R."/>
            <person name="Gasser R.B."/>
        </authorList>
    </citation>
    <scope>NUCLEOTIDE SEQUENCE [LARGE SCALE GENOMIC DNA]</scope>
    <source>
        <strain evidence="1">PN_DK_2014</strain>
    </source>
</reference>
<evidence type="ECO:0000313" key="2">
    <source>
        <dbReference type="Proteomes" id="UP000031036"/>
    </source>
</evidence>
<dbReference type="EMBL" id="JPKZ01000532">
    <property type="protein sequence ID" value="KHN86675.1"/>
    <property type="molecule type" value="Genomic_DNA"/>
</dbReference>
<accession>A0A0B2W0F7</accession>
<name>A0A0B2W0F7_TOXCA</name>
<dbReference type="Proteomes" id="UP000031036">
    <property type="component" value="Unassembled WGS sequence"/>
</dbReference>
<gene>
    <name evidence="1" type="ORF">Tcan_16015</name>
</gene>
<dbReference type="AlphaFoldDB" id="A0A0B2W0F7"/>
<keyword evidence="2" id="KW-1185">Reference proteome</keyword>
<protein>
    <submittedName>
        <fullName evidence="1">Uncharacterized protein</fullName>
    </submittedName>
</protein>